<reference evidence="11" key="1">
    <citation type="submission" date="2021-01" db="EMBL/GenBank/DDBJ databases">
        <authorList>
            <consortium name="Genoscope - CEA"/>
            <person name="William W."/>
        </authorList>
    </citation>
    <scope>NUCLEOTIDE SEQUENCE</scope>
</reference>
<comment type="subcellular location">
    <subcellularLocation>
        <location evidence="1">Golgi apparatus membrane</location>
        <topology evidence="1">Single-pass type IV membrane protein</topology>
    </subcellularLocation>
</comment>
<organism evidence="11 12">
    <name type="scientific">Paramecium pentaurelia</name>
    <dbReference type="NCBI Taxonomy" id="43138"/>
    <lineage>
        <taxon>Eukaryota</taxon>
        <taxon>Sar</taxon>
        <taxon>Alveolata</taxon>
        <taxon>Ciliophora</taxon>
        <taxon>Intramacronucleata</taxon>
        <taxon>Oligohymenophorea</taxon>
        <taxon>Peniculida</taxon>
        <taxon>Parameciidae</taxon>
        <taxon>Paramecium</taxon>
    </lineage>
</organism>
<evidence type="ECO:0000259" key="10">
    <source>
        <dbReference type="PROSITE" id="PS50192"/>
    </source>
</evidence>
<evidence type="ECO:0000256" key="7">
    <source>
        <dbReference type="ARBA" id="ARBA00023054"/>
    </source>
</evidence>
<evidence type="ECO:0000256" key="1">
    <source>
        <dbReference type="ARBA" id="ARBA00004409"/>
    </source>
</evidence>
<dbReference type="CDD" id="cd15845">
    <property type="entry name" value="SNARE_syntaxin16"/>
    <property type="match status" value="1"/>
</dbReference>
<dbReference type="OrthoDB" id="10251371at2759"/>
<keyword evidence="5" id="KW-1133">Transmembrane helix</keyword>
<keyword evidence="3" id="KW-0812">Transmembrane</keyword>
<keyword evidence="12" id="KW-1185">Reference proteome</keyword>
<dbReference type="GO" id="GO:0031201">
    <property type="term" value="C:SNARE complex"/>
    <property type="evidence" value="ECO:0007669"/>
    <property type="project" value="TreeGrafter"/>
</dbReference>
<keyword evidence="6" id="KW-0333">Golgi apparatus</keyword>
<dbReference type="GO" id="GO:0000139">
    <property type="term" value="C:Golgi membrane"/>
    <property type="evidence" value="ECO:0007669"/>
    <property type="project" value="UniProtKB-SubCell"/>
</dbReference>
<evidence type="ECO:0000313" key="11">
    <source>
        <dbReference type="EMBL" id="CAD8206050.1"/>
    </source>
</evidence>
<dbReference type="PANTHER" id="PTHR19957">
    <property type="entry name" value="SYNTAXIN"/>
    <property type="match status" value="1"/>
</dbReference>
<accession>A0A8S1XXI7</accession>
<feature type="coiled-coil region" evidence="9">
    <location>
        <begin position="214"/>
        <end position="312"/>
    </location>
</feature>
<feature type="domain" description="T-SNARE coiled-coil homology" evidence="10">
    <location>
        <begin position="247"/>
        <end position="309"/>
    </location>
</feature>
<keyword evidence="4" id="KW-0653">Protein transport</keyword>
<sequence length="342" mass="40061">MANTFFSYYYQFNQFHIRMKQNLGFLKNKTHTLNSYKENLRLKTNKFKGLNQSNPLKQNSLLQNSQNNSAVSTDANISIELQSSTFGLSAEWAQDYYHTIENIRQIKELIKELQILGIKRIKMQFDDTSRIEKLIYEKNQIATTKILECEKNTQKIQKYQSPLESHSEKRIRENISIALSQQISETAGLLRNQQKRMVTMIKCISIDQNKHFLNKKEEKQIEFKENNNLTLQEEELYDQIQQDKYITINNENSDQEINKLVQMINELAQVFQSLNQLVLDQGHLLDRIDQNIDQAYKNIKKANCELKNSEESQNSPLANKCINTLIVSIFICCLLLVIKYSS</sequence>
<keyword evidence="7 9" id="KW-0175">Coiled coil</keyword>
<dbReference type="InterPro" id="IPR000727">
    <property type="entry name" value="T_SNARE_dom"/>
</dbReference>
<dbReference type="EMBL" id="CAJJDO010000143">
    <property type="protein sequence ID" value="CAD8206050.1"/>
    <property type="molecule type" value="Genomic_DNA"/>
</dbReference>
<gene>
    <name evidence="11" type="ORF">PPENT_87.1.T1430005</name>
</gene>
<dbReference type="GO" id="GO:0006886">
    <property type="term" value="P:intracellular protein transport"/>
    <property type="evidence" value="ECO:0007669"/>
    <property type="project" value="TreeGrafter"/>
</dbReference>
<keyword evidence="8" id="KW-0472">Membrane</keyword>
<dbReference type="PANTHER" id="PTHR19957:SF83">
    <property type="entry name" value="SYNTAXIN-16"/>
    <property type="match status" value="1"/>
</dbReference>
<evidence type="ECO:0000256" key="4">
    <source>
        <dbReference type="ARBA" id="ARBA00022927"/>
    </source>
</evidence>
<dbReference type="Proteomes" id="UP000689195">
    <property type="component" value="Unassembled WGS sequence"/>
</dbReference>
<dbReference type="InterPro" id="IPR045242">
    <property type="entry name" value="Syntaxin"/>
</dbReference>
<protein>
    <recommendedName>
        <fullName evidence="10">t-SNARE coiled-coil homology domain-containing protein</fullName>
    </recommendedName>
</protein>
<keyword evidence="2" id="KW-0813">Transport</keyword>
<evidence type="ECO:0000256" key="2">
    <source>
        <dbReference type="ARBA" id="ARBA00022448"/>
    </source>
</evidence>
<evidence type="ECO:0000256" key="3">
    <source>
        <dbReference type="ARBA" id="ARBA00022692"/>
    </source>
</evidence>
<dbReference type="SMART" id="SM00397">
    <property type="entry name" value="t_SNARE"/>
    <property type="match status" value="1"/>
</dbReference>
<dbReference type="GO" id="GO:0006906">
    <property type="term" value="P:vesicle fusion"/>
    <property type="evidence" value="ECO:0007669"/>
    <property type="project" value="TreeGrafter"/>
</dbReference>
<dbReference type="AlphaFoldDB" id="A0A8S1XXI7"/>
<dbReference type="GO" id="GO:0048278">
    <property type="term" value="P:vesicle docking"/>
    <property type="evidence" value="ECO:0007669"/>
    <property type="project" value="TreeGrafter"/>
</dbReference>
<evidence type="ECO:0000256" key="5">
    <source>
        <dbReference type="ARBA" id="ARBA00022989"/>
    </source>
</evidence>
<evidence type="ECO:0000313" key="12">
    <source>
        <dbReference type="Proteomes" id="UP000689195"/>
    </source>
</evidence>
<name>A0A8S1XXI7_9CILI</name>
<dbReference type="GO" id="GO:0000149">
    <property type="term" value="F:SNARE binding"/>
    <property type="evidence" value="ECO:0007669"/>
    <property type="project" value="TreeGrafter"/>
</dbReference>
<proteinExistence type="predicted"/>
<dbReference type="PROSITE" id="PS50192">
    <property type="entry name" value="T_SNARE"/>
    <property type="match status" value="1"/>
</dbReference>
<dbReference type="GO" id="GO:0005484">
    <property type="term" value="F:SNAP receptor activity"/>
    <property type="evidence" value="ECO:0007669"/>
    <property type="project" value="TreeGrafter"/>
</dbReference>
<evidence type="ECO:0000256" key="9">
    <source>
        <dbReference type="SAM" id="Coils"/>
    </source>
</evidence>
<comment type="caution">
    <text evidence="11">The sequence shown here is derived from an EMBL/GenBank/DDBJ whole genome shotgun (WGS) entry which is preliminary data.</text>
</comment>
<evidence type="ECO:0000256" key="8">
    <source>
        <dbReference type="ARBA" id="ARBA00023136"/>
    </source>
</evidence>
<evidence type="ECO:0000256" key="6">
    <source>
        <dbReference type="ARBA" id="ARBA00023034"/>
    </source>
</evidence>